<protein>
    <submittedName>
        <fullName evidence="1">Uncharacterized protein</fullName>
    </submittedName>
</protein>
<gene>
    <name evidence="1" type="ORF">EZS28_045905</name>
</gene>
<dbReference type="AlphaFoldDB" id="A0A5J4TJY0"/>
<name>A0A5J4TJY0_9EUKA</name>
<dbReference type="EMBL" id="SNRW01029674">
    <property type="protein sequence ID" value="KAA6358567.1"/>
    <property type="molecule type" value="Genomic_DNA"/>
</dbReference>
<sequence length="69" mass="7829">DQDSYYYYSFRDPVSDNEVQLVRLSNPGKPSTGYNGFCSAMLFKSSFYPVCWSYRLSGASVQGVWVAHV</sequence>
<evidence type="ECO:0000313" key="2">
    <source>
        <dbReference type="Proteomes" id="UP000324800"/>
    </source>
</evidence>
<proteinExistence type="predicted"/>
<reference evidence="1 2" key="1">
    <citation type="submission" date="2019-03" db="EMBL/GenBank/DDBJ databases">
        <title>Single cell metagenomics reveals metabolic interactions within the superorganism composed of flagellate Streblomastix strix and complex community of Bacteroidetes bacteria on its surface.</title>
        <authorList>
            <person name="Treitli S.C."/>
            <person name="Kolisko M."/>
            <person name="Husnik F."/>
            <person name="Keeling P."/>
            <person name="Hampl V."/>
        </authorList>
    </citation>
    <scope>NUCLEOTIDE SEQUENCE [LARGE SCALE GENOMIC DNA]</scope>
    <source>
        <strain evidence="1">ST1C</strain>
    </source>
</reference>
<dbReference type="Proteomes" id="UP000324800">
    <property type="component" value="Unassembled WGS sequence"/>
</dbReference>
<feature type="non-terminal residue" evidence="1">
    <location>
        <position position="1"/>
    </location>
</feature>
<organism evidence="1 2">
    <name type="scientific">Streblomastix strix</name>
    <dbReference type="NCBI Taxonomy" id="222440"/>
    <lineage>
        <taxon>Eukaryota</taxon>
        <taxon>Metamonada</taxon>
        <taxon>Preaxostyla</taxon>
        <taxon>Oxymonadida</taxon>
        <taxon>Streblomastigidae</taxon>
        <taxon>Streblomastix</taxon>
    </lineage>
</organism>
<evidence type="ECO:0000313" key="1">
    <source>
        <dbReference type="EMBL" id="KAA6358567.1"/>
    </source>
</evidence>
<comment type="caution">
    <text evidence="1">The sequence shown here is derived from an EMBL/GenBank/DDBJ whole genome shotgun (WGS) entry which is preliminary data.</text>
</comment>
<accession>A0A5J4TJY0</accession>